<feature type="transmembrane region" description="Helical" evidence="5">
    <location>
        <begin position="139"/>
        <end position="161"/>
    </location>
</feature>
<evidence type="ECO:0000256" key="4">
    <source>
        <dbReference type="ARBA" id="ARBA00023136"/>
    </source>
</evidence>
<feature type="transmembrane region" description="Helical" evidence="5">
    <location>
        <begin position="66"/>
        <end position="84"/>
    </location>
</feature>
<dbReference type="InterPro" id="IPR023380">
    <property type="entry name" value="DsbB-like_sf"/>
</dbReference>
<name>A0A1B9NYX0_ALILO</name>
<evidence type="ECO:0008006" key="8">
    <source>
        <dbReference type="Google" id="ProtNLM"/>
    </source>
</evidence>
<dbReference type="AlphaFoldDB" id="A0A1B9NYX0"/>
<protein>
    <recommendedName>
        <fullName evidence="8">Disulfide bond formation protein B</fullName>
    </recommendedName>
</protein>
<gene>
    <name evidence="6" type="ORF">A6E04_11700</name>
</gene>
<keyword evidence="2 5" id="KW-0812">Transmembrane</keyword>
<dbReference type="STRING" id="688.A6E04_11700"/>
<evidence type="ECO:0000256" key="5">
    <source>
        <dbReference type="SAM" id="Phobius"/>
    </source>
</evidence>
<feature type="transmembrane region" description="Helical" evidence="5">
    <location>
        <begin position="7"/>
        <end position="28"/>
    </location>
</feature>
<reference evidence="6 7" key="1">
    <citation type="submission" date="2016-06" db="EMBL/GenBank/DDBJ databases">
        <authorList>
            <person name="Kjaerup R.B."/>
            <person name="Dalgaard T.S."/>
            <person name="Juul-Madsen H.R."/>
        </authorList>
    </citation>
    <scope>NUCLEOTIDE SEQUENCE [LARGE SCALE GENOMIC DNA]</scope>
    <source>
        <strain evidence="6 7">1S159</strain>
    </source>
</reference>
<dbReference type="Gene3D" id="1.20.1550.10">
    <property type="entry name" value="DsbB-like"/>
    <property type="match status" value="1"/>
</dbReference>
<comment type="caution">
    <text evidence="6">The sequence shown here is derived from an EMBL/GenBank/DDBJ whole genome shotgun (WGS) entry which is preliminary data.</text>
</comment>
<keyword evidence="3 5" id="KW-1133">Transmembrane helix</keyword>
<evidence type="ECO:0000313" key="6">
    <source>
        <dbReference type="EMBL" id="OCH21204.1"/>
    </source>
</evidence>
<feature type="transmembrane region" description="Helical" evidence="5">
    <location>
        <begin position="104"/>
        <end position="127"/>
    </location>
</feature>
<accession>A0A1B9NYX0</accession>
<dbReference type="SUPFAM" id="SSF158442">
    <property type="entry name" value="DsbB-like"/>
    <property type="match status" value="1"/>
</dbReference>
<dbReference type="GO" id="GO:0015035">
    <property type="term" value="F:protein-disulfide reductase activity"/>
    <property type="evidence" value="ECO:0007669"/>
    <property type="project" value="InterPro"/>
</dbReference>
<evidence type="ECO:0000256" key="3">
    <source>
        <dbReference type="ARBA" id="ARBA00022989"/>
    </source>
</evidence>
<dbReference type="InterPro" id="IPR003752">
    <property type="entry name" value="DiS_bond_form_DsbB/BdbC"/>
</dbReference>
<evidence type="ECO:0000313" key="7">
    <source>
        <dbReference type="Proteomes" id="UP000093523"/>
    </source>
</evidence>
<dbReference type="OrthoDB" id="3711263at2"/>
<dbReference type="GO" id="GO:0016020">
    <property type="term" value="C:membrane"/>
    <property type="evidence" value="ECO:0007669"/>
    <property type="project" value="UniProtKB-SubCell"/>
</dbReference>
<evidence type="ECO:0000256" key="1">
    <source>
        <dbReference type="ARBA" id="ARBA00004141"/>
    </source>
</evidence>
<evidence type="ECO:0000256" key="2">
    <source>
        <dbReference type="ARBA" id="ARBA00022692"/>
    </source>
</evidence>
<comment type="subcellular location">
    <subcellularLocation>
        <location evidence="1">Membrane</location>
        <topology evidence="1">Multi-pass membrane protein</topology>
    </subcellularLocation>
</comment>
<sequence length="182" mass="20097">MNSKNVTLLNILGLLGITFVLLMGSVLQVAWNELPCPLCLLQRVGFVMVMFGFMLNIIYGTQQRHYGVILVGALFGAATALRQVSLHVIPGTPGFGSPILGMHYYTWAFVIFMMAIVGVAVLLMLWNNDWSTDTYQMNAFGKFASVLAIVAVLVNVLSTFVECGPYQCPDNPVSYWLLDMFS</sequence>
<dbReference type="EMBL" id="MAJU01000009">
    <property type="protein sequence ID" value="OCH21204.1"/>
    <property type="molecule type" value="Genomic_DNA"/>
</dbReference>
<dbReference type="GO" id="GO:0006457">
    <property type="term" value="P:protein folding"/>
    <property type="evidence" value="ECO:0007669"/>
    <property type="project" value="InterPro"/>
</dbReference>
<proteinExistence type="predicted"/>
<keyword evidence="4 5" id="KW-0472">Membrane</keyword>
<organism evidence="6 7">
    <name type="scientific">Aliivibrio logei</name>
    <name type="common">Vibrio logei</name>
    <dbReference type="NCBI Taxonomy" id="688"/>
    <lineage>
        <taxon>Bacteria</taxon>
        <taxon>Pseudomonadati</taxon>
        <taxon>Pseudomonadota</taxon>
        <taxon>Gammaproteobacteria</taxon>
        <taxon>Vibrionales</taxon>
        <taxon>Vibrionaceae</taxon>
        <taxon>Aliivibrio</taxon>
    </lineage>
</organism>
<dbReference type="Proteomes" id="UP000093523">
    <property type="component" value="Unassembled WGS sequence"/>
</dbReference>
<dbReference type="Pfam" id="PF02600">
    <property type="entry name" value="DsbB"/>
    <property type="match status" value="1"/>
</dbReference>
<feature type="transmembrane region" description="Helical" evidence="5">
    <location>
        <begin position="40"/>
        <end position="59"/>
    </location>
</feature>
<dbReference type="RefSeq" id="WP_065611029.1">
    <property type="nucleotide sequence ID" value="NZ_CAWMPN010000009.1"/>
</dbReference>